<keyword evidence="2" id="KW-1133">Transmembrane helix</keyword>
<dbReference type="Proteomes" id="UP000654370">
    <property type="component" value="Unassembled WGS sequence"/>
</dbReference>
<keyword evidence="5" id="KW-1185">Reference proteome</keyword>
<organism evidence="4 5">
    <name type="scientific">Mortierella isabellina</name>
    <name type="common">Filamentous fungus</name>
    <name type="synonym">Umbelopsis isabellina</name>
    <dbReference type="NCBI Taxonomy" id="91625"/>
    <lineage>
        <taxon>Eukaryota</taxon>
        <taxon>Fungi</taxon>
        <taxon>Fungi incertae sedis</taxon>
        <taxon>Mucoromycota</taxon>
        <taxon>Mucoromycotina</taxon>
        <taxon>Umbelopsidomycetes</taxon>
        <taxon>Umbelopsidales</taxon>
        <taxon>Umbelopsidaceae</taxon>
        <taxon>Umbelopsis</taxon>
    </lineage>
</organism>
<evidence type="ECO:0000256" key="1">
    <source>
        <dbReference type="SAM" id="MobiDB-lite"/>
    </source>
</evidence>
<feature type="transmembrane region" description="Helical" evidence="2">
    <location>
        <begin position="220"/>
        <end position="240"/>
    </location>
</feature>
<protein>
    <recommendedName>
        <fullName evidence="6">Transmembrane protein</fullName>
    </recommendedName>
</protein>
<evidence type="ECO:0000313" key="4">
    <source>
        <dbReference type="EMBL" id="KAG2172896.1"/>
    </source>
</evidence>
<keyword evidence="3" id="KW-0732">Signal</keyword>
<feature type="region of interest" description="Disordered" evidence="1">
    <location>
        <begin position="316"/>
        <end position="343"/>
    </location>
</feature>
<evidence type="ECO:0000256" key="2">
    <source>
        <dbReference type="SAM" id="Phobius"/>
    </source>
</evidence>
<keyword evidence="2" id="KW-0812">Transmembrane</keyword>
<feature type="region of interest" description="Disordered" evidence="1">
    <location>
        <begin position="181"/>
        <end position="210"/>
    </location>
</feature>
<dbReference type="AlphaFoldDB" id="A0A8H7U727"/>
<evidence type="ECO:0000313" key="5">
    <source>
        <dbReference type="Proteomes" id="UP000654370"/>
    </source>
</evidence>
<reference evidence="4" key="1">
    <citation type="submission" date="2020-12" db="EMBL/GenBank/DDBJ databases">
        <title>Metabolic potential, ecology and presence of endohyphal bacteria is reflected in genomic diversity of Mucoromycotina.</title>
        <authorList>
            <person name="Muszewska A."/>
            <person name="Okrasinska A."/>
            <person name="Steczkiewicz K."/>
            <person name="Drgas O."/>
            <person name="Orlowska M."/>
            <person name="Perlinska-Lenart U."/>
            <person name="Aleksandrzak-Piekarczyk T."/>
            <person name="Szatraj K."/>
            <person name="Zielenkiewicz U."/>
            <person name="Pilsyk S."/>
            <person name="Malc E."/>
            <person name="Mieczkowski P."/>
            <person name="Kruszewska J.S."/>
            <person name="Biernat P."/>
            <person name="Pawlowska J."/>
        </authorList>
    </citation>
    <scope>NUCLEOTIDE SEQUENCE</scope>
    <source>
        <strain evidence="4">WA0000067209</strain>
    </source>
</reference>
<feature type="chain" id="PRO_5034947196" description="Transmembrane protein" evidence="3">
    <location>
        <begin position="25"/>
        <end position="356"/>
    </location>
</feature>
<comment type="caution">
    <text evidence="4">The sequence shown here is derived from an EMBL/GenBank/DDBJ whole genome shotgun (WGS) entry which is preliminary data.</text>
</comment>
<proteinExistence type="predicted"/>
<feature type="compositionally biased region" description="Polar residues" evidence="1">
    <location>
        <begin position="187"/>
        <end position="210"/>
    </location>
</feature>
<evidence type="ECO:0008006" key="6">
    <source>
        <dbReference type="Google" id="ProtNLM"/>
    </source>
</evidence>
<feature type="region of interest" description="Disordered" evidence="1">
    <location>
        <begin position="30"/>
        <end position="54"/>
    </location>
</feature>
<feature type="signal peptide" evidence="3">
    <location>
        <begin position="1"/>
        <end position="24"/>
    </location>
</feature>
<accession>A0A8H7U727</accession>
<dbReference type="EMBL" id="JAEPQZ010000016">
    <property type="protein sequence ID" value="KAG2172896.1"/>
    <property type="molecule type" value="Genomic_DNA"/>
</dbReference>
<keyword evidence="2" id="KW-0472">Membrane</keyword>
<evidence type="ECO:0000256" key="3">
    <source>
        <dbReference type="SAM" id="SignalP"/>
    </source>
</evidence>
<feature type="compositionally biased region" description="Low complexity" evidence="1">
    <location>
        <begin position="31"/>
        <end position="54"/>
    </location>
</feature>
<gene>
    <name evidence="4" type="ORF">INT43_000246</name>
</gene>
<name>A0A8H7U727_MORIS</name>
<sequence length="356" mass="38507">MLRRYLLPLYGPIAVLIFLPLVLAQSDTNDDTGTLTTTTDTVSSTTSSDWSTSTPSLQDSTCTFLTGNSCKQGTCNYCARCVQQSCILANNTGVPTSSRDTCSGKSKQPWYDYCVSTQYDANGGRSGGFAKRRLALARDEFYARPLCYPYRNSTPESWPNLACDPNLCFVISANGSPAPSPSNIANFTTTTSSGNQPTSTPASSDVNDNTGSLASNKPSVTTIALIAVSSLLFLLGLAWLTRIITKCRVCPTPFFQRRDDQAPTSTDIAQHQVDNQSSASSIMTEPLPVYVPPDAPPPKYENAIVNQIREDRNAAVTTPWTDGTENPELPEASGSLEMQQVPAPASRSILPFFHRR</sequence>
<dbReference type="OrthoDB" id="2436322at2759"/>